<reference evidence="1 2" key="1">
    <citation type="submission" date="2020-08" db="EMBL/GenBank/DDBJ databases">
        <title>Genomic Encyclopedia of Type Strains, Phase IV (KMG-IV): sequencing the most valuable type-strain genomes for metagenomic binning, comparative biology and taxonomic classification.</title>
        <authorList>
            <person name="Goeker M."/>
        </authorList>
    </citation>
    <scope>NUCLEOTIDE SEQUENCE [LARGE SCALE GENOMIC DNA]</scope>
    <source>
        <strain evidence="1 2">DSM 103733</strain>
    </source>
</reference>
<name>A0A841JV07_9BACT</name>
<gene>
    <name evidence="1" type="ORF">HNQ77_001528</name>
</gene>
<evidence type="ECO:0000313" key="1">
    <source>
        <dbReference type="EMBL" id="MBB6143579.1"/>
    </source>
</evidence>
<proteinExistence type="predicted"/>
<protein>
    <submittedName>
        <fullName evidence="1">Uncharacterized protein</fullName>
    </submittedName>
</protein>
<accession>A0A841JV07</accession>
<dbReference type="RefSeq" id="WP_156185856.1">
    <property type="nucleotide sequence ID" value="NZ_JACHEK010000003.1"/>
</dbReference>
<evidence type="ECO:0000313" key="2">
    <source>
        <dbReference type="Proteomes" id="UP000538666"/>
    </source>
</evidence>
<keyword evidence="2" id="KW-1185">Reference proteome</keyword>
<dbReference type="EMBL" id="JACHEK010000003">
    <property type="protein sequence ID" value="MBB6143579.1"/>
    <property type="molecule type" value="Genomic_DNA"/>
</dbReference>
<organism evidence="1 2">
    <name type="scientific">Silvibacterium bohemicum</name>
    <dbReference type="NCBI Taxonomy" id="1577686"/>
    <lineage>
        <taxon>Bacteria</taxon>
        <taxon>Pseudomonadati</taxon>
        <taxon>Acidobacteriota</taxon>
        <taxon>Terriglobia</taxon>
        <taxon>Terriglobales</taxon>
        <taxon>Acidobacteriaceae</taxon>
        <taxon>Silvibacterium</taxon>
    </lineage>
</organism>
<sequence>MEDHLVVEAIEEQSRQTGETYVPTTIEVSVQRFCQIGCDYFISQPVTFDMRAGSSFCTPIPMPLYRIEQSATLRVRAYDCSFTDFVENAKSFLNGVGVTVTAVTVQSPGNRESLFTPPQIFTTKTINGVAEINDLPPNRLYAVEFIDPPGYMSDSPGPRHRYIAGDATIEMAALFCPCNQTPERTLVFVRQDCPNVRCGSLSFEVNGKPQLSTFDGIWSGLRGLTGTVGLSAPGKTLSPNFIDLSSDHSAVLQISVAEKTQKQLTAPVKGQFLSDTGVPFANRKLTVQLPGTAAYTIWTDSQGYFDAPSGATVAASDDAFGYPTAFLVS</sequence>
<comment type="caution">
    <text evidence="1">The sequence shown here is derived from an EMBL/GenBank/DDBJ whole genome shotgun (WGS) entry which is preliminary data.</text>
</comment>
<dbReference type="AlphaFoldDB" id="A0A841JV07"/>
<dbReference type="Proteomes" id="UP000538666">
    <property type="component" value="Unassembled WGS sequence"/>
</dbReference>